<sequence>MTTPYPKTPIKNLVGGVFVPVRNLEKAKQWYKNIFGLEGGEEYFGHIFVVPMEGTAGLVLDTMPQWRKENGDIPTYQAPSIQFLTRNIQASYQFMKENNVELVTEIQDDYYFVFKDLDGNLLMICKSND</sequence>
<feature type="domain" description="VOC" evidence="1">
    <location>
        <begin position="13"/>
        <end position="129"/>
    </location>
</feature>
<reference evidence="2 3" key="1">
    <citation type="journal article" date="2014" name="Genome Announc.">
        <title>Draft Genome Sequences of Three Alkaliphilic Bacillus Strains, Bacillus wakoensis JCM 9140T, Bacillus akibai JCM 9157T, and Bacillus hemicellulosilyticus JCM 9152T.</title>
        <authorList>
            <person name="Yuki M."/>
            <person name="Oshima K."/>
            <person name="Suda W."/>
            <person name="Oshida Y."/>
            <person name="Kitamura K."/>
            <person name="Iida T."/>
            <person name="Hattori M."/>
            <person name="Ohkuma M."/>
        </authorList>
    </citation>
    <scope>NUCLEOTIDE SEQUENCE [LARGE SCALE GENOMIC DNA]</scope>
    <source>
        <strain evidence="2 3">JCM 9157</strain>
    </source>
</reference>
<evidence type="ECO:0000259" key="1">
    <source>
        <dbReference type="PROSITE" id="PS51819"/>
    </source>
</evidence>
<dbReference type="Gene3D" id="3.10.180.10">
    <property type="entry name" value="2,3-Dihydroxybiphenyl 1,2-Dioxygenase, domain 1"/>
    <property type="match status" value="1"/>
</dbReference>
<dbReference type="InterPro" id="IPR029068">
    <property type="entry name" value="Glyas_Bleomycin-R_OHBP_Dase"/>
</dbReference>
<accession>W4QX30</accession>
<keyword evidence="3" id="KW-1185">Reference proteome</keyword>
<proteinExistence type="predicted"/>
<dbReference type="InterPro" id="IPR037523">
    <property type="entry name" value="VOC_core"/>
</dbReference>
<gene>
    <name evidence="2" type="ORF">JCM9157_3365</name>
</gene>
<protein>
    <recommendedName>
        <fullName evidence="1">VOC domain-containing protein</fullName>
    </recommendedName>
</protein>
<dbReference type="PROSITE" id="PS51819">
    <property type="entry name" value="VOC"/>
    <property type="match status" value="1"/>
</dbReference>
<dbReference type="Pfam" id="PF00903">
    <property type="entry name" value="Glyoxalase"/>
    <property type="match status" value="1"/>
</dbReference>
<evidence type="ECO:0000313" key="2">
    <source>
        <dbReference type="EMBL" id="GAE36208.1"/>
    </source>
</evidence>
<dbReference type="AlphaFoldDB" id="W4QX30"/>
<dbReference type="Proteomes" id="UP000018896">
    <property type="component" value="Unassembled WGS sequence"/>
</dbReference>
<dbReference type="EMBL" id="BAUV01000030">
    <property type="protein sequence ID" value="GAE36208.1"/>
    <property type="molecule type" value="Genomic_DNA"/>
</dbReference>
<dbReference type="InterPro" id="IPR004360">
    <property type="entry name" value="Glyas_Fos-R_dOase_dom"/>
</dbReference>
<organism evidence="2 3">
    <name type="scientific">Halalkalibacter akibai (strain ATCC 43226 / DSM 21942 / CIP 109018 / JCM 9157 / 1139)</name>
    <name type="common">Bacillus akibai</name>
    <dbReference type="NCBI Taxonomy" id="1236973"/>
    <lineage>
        <taxon>Bacteria</taxon>
        <taxon>Bacillati</taxon>
        <taxon>Bacillota</taxon>
        <taxon>Bacilli</taxon>
        <taxon>Bacillales</taxon>
        <taxon>Bacillaceae</taxon>
        <taxon>Halalkalibacter</taxon>
    </lineage>
</organism>
<dbReference type="SUPFAM" id="SSF54593">
    <property type="entry name" value="Glyoxalase/Bleomycin resistance protein/Dihydroxybiphenyl dioxygenase"/>
    <property type="match status" value="1"/>
</dbReference>
<evidence type="ECO:0000313" key="3">
    <source>
        <dbReference type="Proteomes" id="UP000018896"/>
    </source>
</evidence>
<dbReference type="eggNOG" id="COG0346">
    <property type="taxonomic scope" value="Bacteria"/>
</dbReference>
<comment type="caution">
    <text evidence="2">The sequence shown here is derived from an EMBL/GenBank/DDBJ whole genome shotgun (WGS) entry which is preliminary data.</text>
</comment>
<dbReference type="RefSeq" id="WP_035666009.1">
    <property type="nucleotide sequence ID" value="NZ_BAUV01000030.1"/>
</dbReference>
<name>W4QX30_HALA3</name>
<dbReference type="OrthoDB" id="2354281at2"/>
<dbReference type="STRING" id="1236973.JCM9157_3365"/>